<organism evidence="2 3">
    <name type="scientific">Limnohabitans curvus</name>
    <dbReference type="NCBI Taxonomy" id="323423"/>
    <lineage>
        <taxon>Bacteria</taxon>
        <taxon>Pseudomonadati</taxon>
        <taxon>Pseudomonadota</taxon>
        <taxon>Betaproteobacteria</taxon>
        <taxon>Burkholderiales</taxon>
        <taxon>Comamonadaceae</taxon>
        <taxon>Limnohabitans</taxon>
    </lineage>
</organism>
<dbReference type="PRINTS" id="PR00111">
    <property type="entry name" value="ABHYDROLASE"/>
</dbReference>
<dbReference type="EMBL" id="NESP01000001">
    <property type="protein sequence ID" value="PUE60067.1"/>
    <property type="molecule type" value="Genomic_DNA"/>
</dbReference>
<dbReference type="InterPro" id="IPR050266">
    <property type="entry name" value="AB_hydrolase_sf"/>
</dbReference>
<dbReference type="InterPro" id="IPR000073">
    <property type="entry name" value="AB_hydrolase_1"/>
</dbReference>
<gene>
    <name evidence="2" type="ORF">B9Z44_11075</name>
</gene>
<dbReference type="Gene3D" id="3.40.50.1820">
    <property type="entry name" value="alpha/beta hydrolase"/>
    <property type="match status" value="1"/>
</dbReference>
<accession>A0A315G2U4</accession>
<evidence type="ECO:0000259" key="1">
    <source>
        <dbReference type="Pfam" id="PF12697"/>
    </source>
</evidence>
<dbReference type="Pfam" id="PF12697">
    <property type="entry name" value="Abhydrolase_6"/>
    <property type="match status" value="1"/>
</dbReference>
<sequence>MTQPLIVFSHGNSFPACTYRVMLDAIRARGFRVEAVDKFGHDPRYPVTDNWPHLVQQLTDFATPLATQNGPVFLVGHSLGGILSMMVAAKHPELVRGVVLLDSPMLGGWKAKLLKVGKRVPGAEAFSPAAISRKRRTTWASEADVLEHFQHKKVFAKWHPQVLQDYVKYGTHDEQTTQGTRRVLSFDRDIESAIYNGLPDHLETYFKRHPLKCKAALIGGLQSRELKQVGLDFSRRVTHGRVMKIDGTHLFPMEHPLVAAAAVETALLNLIG</sequence>
<comment type="caution">
    <text evidence="2">The sequence shown here is derived from an EMBL/GenBank/DDBJ whole genome shotgun (WGS) entry which is preliminary data.</text>
</comment>
<dbReference type="AlphaFoldDB" id="A0A315G2U4"/>
<feature type="domain" description="AB hydrolase-1" evidence="1">
    <location>
        <begin position="6"/>
        <end position="260"/>
    </location>
</feature>
<keyword evidence="2" id="KW-0378">Hydrolase</keyword>
<evidence type="ECO:0000313" key="3">
    <source>
        <dbReference type="Proteomes" id="UP000251341"/>
    </source>
</evidence>
<dbReference type="PANTHER" id="PTHR43798:SF33">
    <property type="entry name" value="HYDROLASE, PUTATIVE (AFU_ORTHOLOGUE AFUA_2G14860)-RELATED"/>
    <property type="match status" value="1"/>
</dbReference>
<proteinExistence type="predicted"/>
<reference evidence="2 3" key="1">
    <citation type="submission" date="2017-04" db="EMBL/GenBank/DDBJ databases">
        <title>Unexpected and diverse lifestyles within the genus Limnohabitans.</title>
        <authorList>
            <person name="Kasalicky V."/>
            <person name="Mehrshad M."/>
            <person name="Andrei S.-A."/>
            <person name="Salcher M."/>
            <person name="Kratochvilova H."/>
            <person name="Simek K."/>
            <person name="Ghai R."/>
        </authorList>
    </citation>
    <scope>NUCLEOTIDE SEQUENCE [LARGE SCALE GENOMIC DNA]</scope>
    <source>
        <strain evidence="2 3">MWH-C5</strain>
    </source>
</reference>
<dbReference type="InterPro" id="IPR029058">
    <property type="entry name" value="AB_hydrolase_fold"/>
</dbReference>
<protein>
    <submittedName>
        <fullName evidence="2">Alpha/beta hydrolase</fullName>
    </submittedName>
</protein>
<name>A0A315G2U4_9BURK</name>
<dbReference type="Proteomes" id="UP000251341">
    <property type="component" value="Unassembled WGS sequence"/>
</dbReference>
<dbReference type="GO" id="GO:0016020">
    <property type="term" value="C:membrane"/>
    <property type="evidence" value="ECO:0007669"/>
    <property type="project" value="TreeGrafter"/>
</dbReference>
<dbReference type="PANTHER" id="PTHR43798">
    <property type="entry name" value="MONOACYLGLYCEROL LIPASE"/>
    <property type="match status" value="1"/>
</dbReference>
<dbReference type="GO" id="GO:0016787">
    <property type="term" value="F:hydrolase activity"/>
    <property type="evidence" value="ECO:0007669"/>
    <property type="project" value="UniProtKB-KW"/>
</dbReference>
<evidence type="ECO:0000313" key="2">
    <source>
        <dbReference type="EMBL" id="PUE60067.1"/>
    </source>
</evidence>
<keyword evidence="3" id="KW-1185">Reference proteome</keyword>
<dbReference type="RefSeq" id="WP_108402468.1">
    <property type="nucleotide sequence ID" value="NZ_NESP01000001.1"/>
</dbReference>
<dbReference type="SUPFAM" id="SSF53474">
    <property type="entry name" value="alpha/beta-Hydrolases"/>
    <property type="match status" value="1"/>
</dbReference>